<feature type="compositionally biased region" description="Pro residues" evidence="1">
    <location>
        <begin position="1065"/>
        <end position="1075"/>
    </location>
</feature>
<feature type="region of interest" description="Disordered" evidence="1">
    <location>
        <begin position="809"/>
        <end position="1189"/>
    </location>
</feature>
<feature type="compositionally biased region" description="Pro residues" evidence="1">
    <location>
        <begin position="1150"/>
        <end position="1174"/>
    </location>
</feature>
<dbReference type="SMR" id="A2FGF7"/>
<gene>
    <name evidence="2" type="ORF">TVAG_369310</name>
</gene>
<dbReference type="PANTHER" id="PTHR24112:SF66">
    <property type="entry name" value="LEUCINE-RICH REPEAT, ISOFORM F"/>
    <property type="match status" value="1"/>
</dbReference>
<protein>
    <recommendedName>
        <fullName evidence="4">Leucine Rich Repeat family protein</fullName>
    </recommendedName>
</protein>
<dbReference type="VEuPathDB" id="TrichDB:TVAG_369310"/>
<dbReference type="Gene3D" id="3.80.10.10">
    <property type="entry name" value="Ribonuclease Inhibitor"/>
    <property type="match status" value="1"/>
</dbReference>
<dbReference type="OMA" id="HIDENCM"/>
<reference evidence="2" key="1">
    <citation type="submission" date="2006-10" db="EMBL/GenBank/DDBJ databases">
        <authorList>
            <person name="Amadeo P."/>
            <person name="Zhao Q."/>
            <person name="Wortman J."/>
            <person name="Fraser-Liggett C."/>
            <person name="Carlton J."/>
        </authorList>
    </citation>
    <scope>NUCLEOTIDE SEQUENCE</scope>
    <source>
        <strain evidence="2">G3</strain>
    </source>
</reference>
<dbReference type="STRING" id="5722.A2FGF7"/>
<feature type="compositionally biased region" description="Basic and acidic residues" evidence="1">
    <location>
        <begin position="1175"/>
        <end position="1189"/>
    </location>
</feature>
<dbReference type="EMBL" id="DS113778">
    <property type="protein sequence ID" value="EAX96021.1"/>
    <property type="molecule type" value="Genomic_DNA"/>
</dbReference>
<keyword evidence="3" id="KW-1185">Reference proteome</keyword>
<evidence type="ECO:0000313" key="3">
    <source>
        <dbReference type="Proteomes" id="UP000001542"/>
    </source>
</evidence>
<dbReference type="SMART" id="SM00368">
    <property type="entry name" value="LRR_RI"/>
    <property type="match status" value="2"/>
</dbReference>
<feature type="compositionally biased region" description="Low complexity" evidence="1">
    <location>
        <begin position="835"/>
        <end position="846"/>
    </location>
</feature>
<dbReference type="GO" id="GO:0034315">
    <property type="term" value="P:regulation of Arp2/3 complex-mediated actin nucleation"/>
    <property type="evidence" value="ECO:0000318"/>
    <property type="project" value="GO_Central"/>
</dbReference>
<dbReference type="InParanoid" id="A2FGF7"/>
<dbReference type="KEGG" id="tva:4753786"/>
<dbReference type="SUPFAM" id="SSF52047">
    <property type="entry name" value="RNI-like"/>
    <property type="match status" value="1"/>
</dbReference>
<dbReference type="GO" id="GO:0005886">
    <property type="term" value="C:plasma membrane"/>
    <property type="evidence" value="ECO:0000318"/>
    <property type="project" value="GO_Central"/>
</dbReference>
<proteinExistence type="predicted"/>
<feature type="compositionally biased region" description="Low complexity" evidence="1">
    <location>
        <begin position="1028"/>
        <end position="1038"/>
    </location>
</feature>
<dbReference type="InterPro" id="IPR001611">
    <property type="entry name" value="Leu-rich_rpt"/>
</dbReference>
<sequence>MDSSDYLDSDLTEDEVKKVRLQVPLTQFQVFEIEKCSATFNKSTYNYAVCALSEHLLVFLKKGFGASFSVIVQYHILNIRSLHVEDENNVKLTVGNTKICLRGPKMIQFTRILLRNYILLTRLWPASMCLDFKPDKPKNFPAFTPHISLSEMFQLTYNAYCAYFNVDYYHDIARFFHTLVSTGNAIANFSNLPLSVVDTNFQDPVSLRPVIASFMFCPMIYGYLLTEVSRPDFLKSIAPLVKNNLKAKFIQCRACSVREGISDIADAVISNKQSNIIFYDLSKNPIIGISKFAYALSKVEHKILYINVSDTNLKTHDGIYFMKAFNNNPYLMSVMYFYMRGAPIGYAAIDQFCQFLELCSKHNKSNLRHLDVGTIYEGSEVFFGCLKANPMPLQYLAITDSTIKGKGYSKFILYLETTSFLEELDISGIGFTIEQIIEILQTIVKNDTIMKMKIHMNRIPSIGKGFSYIADFFNKPSNCDKFEGISMNQCSIDAKLITKFDQLFKNFKNLKELNIGGNFSKSNRELENVIDLLMSLEPVVHLGLEGNSKYYLGEKGCSYLCHQLKRNQHIREIDISNNRIGDEGLKAISSLLESNEKITVLKCDGSLPKTLESITMLFSIVGSHPSLYDFPWPYNDVYNFIENYASSKQRDITLETLSSKQKAAAENMQKNLNKAGMHSSLSLLRIPEIDRCIDECTLTFHELVSTQPVNTHSKIVRDFGLNYPHIDENCMYKGKKATLPKQPKCYDASSDSTGFTENNLDLAHTSQLEALAIRRPDLDERIKQLKKSIDGEEEGEQVEKMQTLDLINSEQPQGALVQDANKPKEDEESSDSSERSTSTSTTSNRNVNISIPVDSTPTPTSFQIEQPPPQIQAIPPVRFQADEQVRAPSPSGPILLSLPLPPPQINLQQRAVPPPVPLGTSLPASAAAAPAPLPPPPMPNQDNFNSLILPPGVQTVPPVKPAPLSSLEIVESMKPDQPHDMPAINGPLPPPQSNDEMGSLRSVNIPPPGPMSRPLSTGLPPMPPPIMPGSIPELNSGNLPPPPLPGQSTPKPFTPSLGTSLPNVPQAPAPLPPIPNQSQGFTPSLGTSLPNVPQAPAPLPPIPQQQNNKPDDSSDSDISSTSSVTSIPTDSESDSSDSSYSSSKSSKPAAKPPPSPKPVPAPVPAPAPKPAPAPEKPKPKPRRSDSSSS</sequence>
<dbReference type="PANTHER" id="PTHR24112">
    <property type="entry name" value="LEUCINE-RICH REPEAT, ISOFORM F-RELATED"/>
    <property type="match status" value="1"/>
</dbReference>
<dbReference type="AlphaFoldDB" id="A2FGF7"/>
<dbReference type="VEuPathDB" id="TrichDB:TVAGG3_0436020"/>
<dbReference type="Proteomes" id="UP000001542">
    <property type="component" value="Unassembled WGS sequence"/>
</dbReference>
<evidence type="ECO:0000256" key="1">
    <source>
        <dbReference type="SAM" id="MobiDB-lite"/>
    </source>
</evidence>
<feature type="compositionally biased region" description="Pro residues" evidence="1">
    <location>
        <begin position="1093"/>
        <end position="1103"/>
    </location>
</feature>
<feature type="compositionally biased region" description="Low complexity" evidence="1">
    <location>
        <begin position="921"/>
        <end position="930"/>
    </location>
</feature>
<feature type="compositionally biased region" description="Low complexity" evidence="1">
    <location>
        <begin position="1116"/>
        <end position="1149"/>
    </location>
</feature>
<evidence type="ECO:0008006" key="4">
    <source>
        <dbReference type="Google" id="ProtNLM"/>
    </source>
</evidence>
<dbReference type="InterPro" id="IPR051279">
    <property type="entry name" value="PP1-Reg/Actin-Interact_Protein"/>
</dbReference>
<accession>A2FGF7</accession>
<organism evidence="2 3">
    <name type="scientific">Trichomonas vaginalis (strain ATCC PRA-98 / G3)</name>
    <dbReference type="NCBI Taxonomy" id="412133"/>
    <lineage>
        <taxon>Eukaryota</taxon>
        <taxon>Metamonada</taxon>
        <taxon>Parabasalia</taxon>
        <taxon>Trichomonadida</taxon>
        <taxon>Trichomonadidae</taxon>
        <taxon>Trichomonas</taxon>
    </lineage>
</organism>
<feature type="compositionally biased region" description="Polar residues" evidence="1">
    <location>
        <begin position="1078"/>
        <end position="1089"/>
    </location>
</feature>
<dbReference type="OrthoDB" id="120976at2759"/>
<dbReference type="GO" id="GO:0016477">
    <property type="term" value="P:cell migration"/>
    <property type="evidence" value="ECO:0000318"/>
    <property type="project" value="GO_Central"/>
</dbReference>
<evidence type="ECO:0000313" key="2">
    <source>
        <dbReference type="EMBL" id="EAX96021.1"/>
    </source>
</evidence>
<dbReference type="eggNOG" id="KOG4242">
    <property type="taxonomic scope" value="Eukaryota"/>
</dbReference>
<dbReference type="RefSeq" id="XP_001308951.1">
    <property type="nucleotide sequence ID" value="XM_001308950.1"/>
</dbReference>
<dbReference type="InterPro" id="IPR032675">
    <property type="entry name" value="LRR_dom_sf"/>
</dbReference>
<reference evidence="2" key="2">
    <citation type="journal article" date="2007" name="Science">
        <title>Draft genome sequence of the sexually transmitted pathogen Trichomonas vaginalis.</title>
        <authorList>
            <person name="Carlton J.M."/>
            <person name="Hirt R.P."/>
            <person name="Silva J.C."/>
            <person name="Delcher A.L."/>
            <person name="Schatz M."/>
            <person name="Zhao Q."/>
            <person name="Wortman J.R."/>
            <person name="Bidwell S.L."/>
            <person name="Alsmark U.C.M."/>
            <person name="Besteiro S."/>
            <person name="Sicheritz-Ponten T."/>
            <person name="Noel C.J."/>
            <person name="Dacks J.B."/>
            <person name="Foster P.G."/>
            <person name="Simillion C."/>
            <person name="Van de Peer Y."/>
            <person name="Miranda-Saavedra D."/>
            <person name="Barton G.J."/>
            <person name="Westrop G.D."/>
            <person name="Mueller S."/>
            <person name="Dessi D."/>
            <person name="Fiori P.L."/>
            <person name="Ren Q."/>
            <person name="Paulsen I."/>
            <person name="Zhang H."/>
            <person name="Bastida-Corcuera F.D."/>
            <person name="Simoes-Barbosa A."/>
            <person name="Brown M.T."/>
            <person name="Hayes R.D."/>
            <person name="Mukherjee M."/>
            <person name="Okumura C.Y."/>
            <person name="Schneider R."/>
            <person name="Smith A.J."/>
            <person name="Vanacova S."/>
            <person name="Villalvazo M."/>
            <person name="Haas B.J."/>
            <person name="Pertea M."/>
            <person name="Feldblyum T.V."/>
            <person name="Utterback T.R."/>
            <person name="Shu C.L."/>
            <person name="Osoegawa K."/>
            <person name="de Jong P.J."/>
            <person name="Hrdy I."/>
            <person name="Horvathova L."/>
            <person name="Zubacova Z."/>
            <person name="Dolezal P."/>
            <person name="Malik S.B."/>
            <person name="Logsdon J.M. Jr."/>
            <person name="Henze K."/>
            <person name="Gupta A."/>
            <person name="Wang C.C."/>
            <person name="Dunne R.L."/>
            <person name="Upcroft J.A."/>
            <person name="Upcroft P."/>
            <person name="White O."/>
            <person name="Salzberg S.L."/>
            <person name="Tang P."/>
            <person name="Chiu C.-H."/>
            <person name="Lee Y.-S."/>
            <person name="Embley T.M."/>
            <person name="Coombs G.H."/>
            <person name="Mottram J.C."/>
            <person name="Tachezy J."/>
            <person name="Fraser-Liggett C.M."/>
            <person name="Johnson P.J."/>
        </authorList>
    </citation>
    <scope>NUCLEOTIDE SEQUENCE [LARGE SCALE GENOMIC DNA]</scope>
    <source>
        <strain evidence="2">G3</strain>
    </source>
</reference>
<dbReference type="GO" id="GO:0030027">
    <property type="term" value="C:lamellipodium"/>
    <property type="evidence" value="ECO:0000318"/>
    <property type="project" value="GO_Central"/>
</dbReference>
<dbReference type="Pfam" id="PF13516">
    <property type="entry name" value="LRR_6"/>
    <property type="match status" value="1"/>
</dbReference>
<name>A2FGF7_TRIV3</name>
<feature type="compositionally biased region" description="Polar residues" evidence="1">
    <location>
        <begin position="847"/>
        <end position="862"/>
    </location>
</feature>
<feature type="compositionally biased region" description="Low complexity" evidence="1">
    <location>
        <begin position="888"/>
        <end position="898"/>
    </location>
</feature>